<dbReference type="RefSeq" id="WP_006583869.1">
    <property type="nucleotide sequence ID" value="NZ_CM001377.1"/>
</dbReference>
<keyword evidence="7 9" id="KW-1133">Transmembrane helix</keyword>
<dbReference type="PANTHER" id="PTHR34308:SF1">
    <property type="entry name" value="COBALAMIN BIOSYNTHESIS PROTEIN CBIB"/>
    <property type="match status" value="1"/>
</dbReference>
<evidence type="ECO:0000256" key="6">
    <source>
        <dbReference type="ARBA" id="ARBA00022692"/>
    </source>
</evidence>
<comment type="similarity">
    <text evidence="3 9">Belongs to the CobD/CbiB family.</text>
</comment>
<dbReference type="HOGENOM" id="CLU_054212_0_1_0"/>
<dbReference type="Pfam" id="PF03186">
    <property type="entry name" value="CobD_Cbib"/>
    <property type="match status" value="1"/>
</dbReference>
<comment type="caution">
    <text evidence="9">Lacks conserved residue(s) required for the propagation of feature annotation.</text>
</comment>
<keyword evidence="5 9" id="KW-0169">Cobalamin biosynthesis</keyword>
<keyword evidence="8 9" id="KW-0472">Membrane</keyword>
<dbReference type="STRING" id="926567.TheveDRAFT_1255"/>
<evidence type="ECO:0000256" key="3">
    <source>
        <dbReference type="ARBA" id="ARBA00006263"/>
    </source>
</evidence>
<dbReference type="eggNOG" id="COG1270">
    <property type="taxonomic scope" value="Bacteria"/>
</dbReference>
<feature type="transmembrane region" description="Helical" evidence="9">
    <location>
        <begin position="53"/>
        <end position="73"/>
    </location>
</feature>
<evidence type="ECO:0000256" key="7">
    <source>
        <dbReference type="ARBA" id="ARBA00022989"/>
    </source>
</evidence>
<dbReference type="PANTHER" id="PTHR34308">
    <property type="entry name" value="COBALAMIN BIOSYNTHESIS PROTEIN CBIB"/>
    <property type="match status" value="1"/>
</dbReference>
<dbReference type="OrthoDB" id="9811967at2"/>
<evidence type="ECO:0000256" key="5">
    <source>
        <dbReference type="ARBA" id="ARBA00022573"/>
    </source>
</evidence>
<dbReference type="HAMAP" id="MF_00024">
    <property type="entry name" value="CobD_CbiB"/>
    <property type="match status" value="1"/>
</dbReference>
<dbReference type="AlphaFoldDB" id="H0UN90"/>
<accession>H0UN90</accession>
<keyword evidence="4 9" id="KW-1003">Cell membrane</keyword>
<evidence type="ECO:0000256" key="4">
    <source>
        <dbReference type="ARBA" id="ARBA00022475"/>
    </source>
</evidence>
<proteinExistence type="inferred from homology"/>
<protein>
    <recommendedName>
        <fullName evidence="9">Cobalamin biosynthesis protein CobD</fullName>
    </recommendedName>
</protein>
<keyword evidence="6 9" id="KW-0812">Transmembrane</keyword>
<sequence>MLSLSLAAAIVLDLILGDPQWRFHPVRLIGHLAQRLEPICRALPLSQPSQGGVFLFLVLVSSLLPAWLFIKLLDLIRLGWLAEALVIYFCLGGKSLAQEVSQVLKLLRGHDADGAREKLKNLVSRNVDHMDEGYLTRSALETLAENFSDALVATLFYAALGGGLLAWFHRVVNTLDAMVGYKDDRYHRFGTASAKLDDILNILPSRLSALIVAASGHILGKDFLSTWAAVKEDAPKDESPNSGWPMSAFAHALGVTLGGPTLYGDQWVQCPTMGSGPTPTVDHLQGALSLYWVSYMLSAIGALVIGGLMSL</sequence>
<dbReference type="EMBL" id="CM001377">
    <property type="protein sequence ID" value="EHM10375.1"/>
    <property type="molecule type" value="Genomic_DNA"/>
</dbReference>
<dbReference type="GO" id="GO:0015420">
    <property type="term" value="F:ABC-type vitamin B12 transporter activity"/>
    <property type="evidence" value="ECO:0007669"/>
    <property type="project" value="UniProtKB-UniRule"/>
</dbReference>
<dbReference type="NCBIfam" id="TIGR00380">
    <property type="entry name" value="cobal_cbiB"/>
    <property type="match status" value="1"/>
</dbReference>
<evidence type="ECO:0000256" key="2">
    <source>
        <dbReference type="ARBA" id="ARBA00004953"/>
    </source>
</evidence>
<comment type="subcellular location">
    <subcellularLocation>
        <location evidence="1 9">Cell membrane</location>
        <topology evidence="1 9">Multi-pass membrane protein</topology>
    </subcellularLocation>
</comment>
<evidence type="ECO:0000313" key="11">
    <source>
        <dbReference type="Proteomes" id="UP000005730"/>
    </source>
</evidence>
<dbReference type="Proteomes" id="UP000005730">
    <property type="component" value="Chromosome"/>
</dbReference>
<organism evidence="10 11">
    <name type="scientific">Thermanaerovibrio velox DSM 12556</name>
    <dbReference type="NCBI Taxonomy" id="926567"/>
    <lineage>
        <taxon>Bacteria</taxon>
        <taxon>Thermotogati</taxon>
        <taxon>Synergistota</taxon>
        <taxon>Synergistia</taxon>
        <taxon>Synergistales</taxon>
        <taxon>Synergistaceae</taxon>
        <taxon>Thermanaerovibrio</taxon>
    </lineage>
</organism>
<feature type="transmembrane region" description="Helical" evidence="9">
    <location>
        <begin position="290"/>
        <end position="309"/>
    </location>
</feature>
<reference evidence="10 11" key="1">
    <citation type="submission" date="2011-10" db="EMBL/GenBank/DDBJ databases">
        <title>The Noncontiguous Finished genome of Thermanaerovibrio velox DSM 12556.</title>
        <authorList>
            <consortium name="US DOE Joint Genome Institute (JGI-PGF)"/>
            <person name="Lucas S."/>
            <person name="Copeland A."/>
            <person name="Lapidus A."/>
            <person name="Glavina del Rio T."/>
            <person name="Dalin E."/>
            <person name="Tice H."/>
            <person name="Bruce D."/>
            <person name="Goodwin L."/>
            <person name="Pitluck S."/>
            <person name="Peters L."/>
            <person name="Mikhailova N."/>
            <person name="Teshima H."/>
            <person name="Kyrpides N."/>
            <person name="Mavromatis K."/>
            <person name="Ivanova N."/>
            <person name="Markowitz V."/>
            <person name="Cheng J.-F."/>
            <person name="Hugenholtz P."/>
            <person name="Woyke T."/>
            <person name="Wu D."/>
            <person name="Spring S."/>
            <person name="Brambilla E.-M."/>
            <person name="Klenk H.-P."/>
            <person name="Eisen J.A."/>
        </authorList>
    </citation>
    <scope>NUCLEOTIDE SEQUENCE [LARGE SCALE GENOMIC DNA]</scope>
    <source>
        <strain evidence="10 11">DSM 12556</strain>
    </source>
</reference>
<evidence type="ECO:0000313" key="10">
    <source>
        <dbReference type="EMBL" id="EHM10375.1"/>
    </source>
</evidence>
<dbReference type="GO" id="GO:0009236">
    <property type="term" value="P:cobalamin biosynthetic process"/>
    <property type="evidence" value="ECO:0007669"/>
    <property type="project" value="UniProtKB-UniRule"/>
</dbReference>
<dbReference type="GO" id="GO:0048472">
    <property type="term" value="F:threonine-phosphate decarboxylase activity"/>
    <property type="evidence" value="ECO:0007669"/>
    <property type="project" value="InterPro"/>
</dbReference>
<keyword evidence="11" id="KW-1185">Reference proteome</keyword>
<comment type="pathway">
    <text evidence="2 9">Cofactor biosynthesis; adenosylcobalamin biosynthesis.</text>
</comment>
<dbReference type="GO" id="GO:0005886">
    <property type="term" value="C:plasma membrane"/>
    <property type="evidence" value="ECO:0007669"/>
    <property type="project" value="UniProtKB-SubCell"/>
</dbReference>
<evidence type="ECO:0000256" key="1">
    <source>
        <dbReference type="ARBA" id="ARBA00004651"/>
    </source>
</evidence>
<feature type="transmembrane region" description="Helical" evidence="9">
    <location>
        <begin position="150"/>
        <end position="168"/>
    </location>
</feature>
<evidence type="ECO:0000256" key="8">
    <source>
        <dbReference type="ARBA" id="ARBA00023136"/>
    </source>
</evidence>
<name>H0UN90_9BACT</name>
<evidence type="ECO:0000256" key="9">
    <source>
        <dbReference type="HAMAP-Rule" id="MF_00024"/>
    </source>
</evidence>
<gene>
    <name evidence="9" type="primary">cobD</name>
    <name evidence="10" type="ORF">TheveDRAFT_1255</name>
</gene>
<dbReference type="UniPathway" id="UPA00148"/>
<dbReference type="InterPro" id="IPR004485">
    <property type="entry name" value="Cobalamin_biosynth_CobD/CbiB"/>
</dbReference>
<comment type="function">
    <text evidence="9">Converts cobyric acid to cobinamide by the addition of aminopropanol on the F carboxylic group.</text>
</comment>